<dbReference type="AlphaFoldDB" id="A0A9Q0HFI2"/>
<dbReference type="InterPro" id="IPR002016">
    <property type="entry name" value="Haem_peroxidase"/>
</dbReference>
<evidence type="ECO:0000256" key="5">
    <source>
        <dbReference type="ARBA" id="ARBA00022723"/>
    </source>
</evidence>
<keyword evidence="7" id="KW-0408">Iron</keyword>
<dbReference type="PROSITE" id="PS50873">
    <property type="entry name" value="PEROXIDASE_4"/>
    <property type="match status" value="1"/>
</dbReference>
<dbReference type="PANTHER" id="PTHR31517:SF17">
    <property type="entry name" value="PEROXIDASE 6"/>
    <property type="match status" value="1"/>
</dbReference>
<comment type="catalytic activity">
    <reaction evidence="1">
        <text>2 a phenolic donor + H2O2 = 2 a phenolic radical donor + 2 H2O</text>
        <dbReference type="Rhea" id="RHEA:56136"/>
        <dbReference type="ChEBI" id="CHEBI:15377"/>
        <dbReference type="ChEBI" id="CHEBI:16240"/>
        <dbReference type="ChEBI" id="CHEBI:139520"/>
        <dbReference type="ChEBI" id="CHEBI:139521"/>
        <dbReference type="EC" id="1.11.1.7"/>
    </reaction>
</comment>
<dbReference type="Pfam" id="PF00141">
    <property type="entry name" value="peroxidase"/>
    <property type="match status" value="1"/>
</dbReference>
<comment type="caution">
    <text evidence="13">The sequence shown here is derived from an EMBL/GenBank/DDBJ whole genome shotgun (WGS) entry which is preliminary data.</text>
</comment>
<feature type="binding site" evidence="9">
    <location>
        <position position="75"/>
    </location>
    <ligand>
        <name>Ca(2+)</name>
        <dbReference type="ChEBI" id="CHEBI:29108"/>
        <label>1</label>
    </ligand>
</feature>
<accession>A0A9Q0HFI2</accession>
<evidence type="ECO:0000256" key="1">
    <source>
        <dbReference type="ARBA" id="ARBA00000189"/>
    </source>
</evidence>
<dbReference type="InterPro" id="IPR010255">
    <property type="entry name" value="Haem_peroxidase_sf"/>
</dbReference>
<comment type="cofactor">
    <cofactor evidence="9">
        <name>Ca(2+)</name>
        <dbReference type="ChEBI" id="CHEBI:29108"/>
    </cofactor>
    <text evidence="9">Binds 2 calcium ions per subunit.</text>
</comment>
<evidence type="ECO:0000256" key="10">
    <source>
        <dbReference type="PIRSR" id="PIRSR600823-5"/>
    </source>
</evidence>
<feature type="binding site" evidence="9">
    <location>
        <position position="70"/>
    </location>
    <ligand>
        <name>Ca(2+)</name>
        <dbReference type="ChEBI" id="CHEBI:29108"/>
        <label>1</label>
    </ligand>
</feature>
<keyword evidence="4" id="KW-0349">Heme</keyword>
<evidence type="ECO:0000256" key="9">
    <source>
        <dbReference type="PIRSR" id="PIRSR600823-3"/>
    </source>
</evidence>
<evidence type="ECO:0000256" key="11">
    <source>
        <dbReference type="RuleBase" id="RU004241"/>
    </source>
</evidence>
<dbReference type="SUPFAM" id="SSF48113">
    <property type="entry name" value="Heme-dependent peroxidases"/>
    <property type="match status" value="1"/>
</dbReference>
<comment type="cofactor">
    <cofactor evidence="2">
        <name>heme b</name>
        <dbReference type="ChEBI" id="CHEBI:60344"/>
    </cofactor>
</comment>
<dbReference type="PRINTS" id="PR00461">
    <property type="entry name" value="PLPEROXIDASE"/>
</dbReference>
<feature type="active site" description="Proton acceptor" evidence="8">
    <location>
        <position position="69"/>
    </location>
</feature>
<feature type="domain" description="Plant heme peroxidase family profile" evidence="12">
    <location>
        <begin position="28"/>
        <end position="170"/>
    </location>
</feature>
<keyword evidence="6" id="KW-0560">Oxidoreductase</keyword>
<evidence type="ECO:0000256" key="2">
    <source>
        <dbReference type="ARBA" id="ARBA00001970"/>
    </source>
</evidence>
<evidence type="ECO:0000313" key="14">
    <source>
        <dbReference type="Proteomes" id="UP001141806"/>
    </source>
</evidence>
<dbReference type="GO" id="GO:0140825">
    <property type="term" value="F:lactoperoxidase activity"/>
    <property type="evidence" value="ECO:0007669"/>
    <property type="project" value="UniProtKB-EC"/>
</dbReference>
<feature type="disulfide bond" evidence="10">
    <location>
        <begin position="71"/>
        <end position="76"/>
    </location>
</feature>
<dbReference type="GO" id="GO:0046872">
    <property type="term" value="F:metal ion binding"/>
    <property type="evidence" value="ECO:0007669"/>
    <property type="project" value="UniProtKB-KW"/>
</dbReference>
<dbReference type="GO" id="GO:0006979">
    <property type="term" value="P:response to oxidative stress"/>
    <property type="evidence" value="ECO:0007669"/>
    <property type="project" value="InterPro"/>
</dbReference>
<name>A0A9Q0HFI2_9MAGN</name>
<sequence>MISMFMFHRRLGEEGGLAGMIREYFESKLTTTYYQKKCPQQEKTIQDIITNKQMTSPTTAATTVHFFFHDCMVEGCDASILLPPPPPTRLSATMTLTSASPVTPLTSLSVPWPEAVISLRKITRSNADMRVSLCTPRLLSGLKYLLTTWYSTIQINSVASLMNLSLEKIN</sequence>
<dbReference type="EMBL" id="JAMYWD010000008">
    <property type="protein sequence ID" value="KAJ4964301.1"/>
    <property type="molecule type" value="Genomic_DNA"/>
</dbReference>
<dbReference type="Gene3D" id="1.10.520.10">
    <property type="match status" value="1"/>
</dbReference>
<protein>
    <recommendedName>
        <fullName evidence="12">Plant heme peroxidase family profile domain-containing protein</fullName>
    </recommendedName>
</protein>
<keyword evidence="3" id="KW-0575">Peroxidase</keyword>
<dbReference type="PANTHER" id="PTHR31517">
    <property type="match status" value="1"/>
</dbReference>
<dbReference type="OrthoDB" id="692791at2759"/>
<evidence type="ECO:0000256" key="4">
    <source>
        <dbReference type="ARBA" id="ARBA00022617"/>
    </source>
</evidence>
<reference evidence="13" key="1">
    <citation type="journal article" date="2023" name="Plant J.">
        <title>The genome of the king protea, Protea cynaroides.</title>
        <authorList>
            <person name="Chang J."/>
            <person name="Duong T.A."/>
            <person name="Schoeman C."/>
            <person name="Ma X."/>
            <person name="Roodt D."/>
            <person name="Barker N."/>
            <person name="Li Z."/>
            <person name="Van de Peer Y."/>
            <person name="Mizrachi E."/>
        </authorList>
    </citation>
    <scope>NUCLEOTIDE SEQUENCE</scope>
    <source>
        <tissue evidence="13">Young leaves</tissue>
    </source>
</reference>
<gene>
    <name evidence="13" type="ORF">NE237_024240</name>
</gene>
<comment type="similarity">
    <text evidence="11">Belongs to the peroxidase family.</text>
</comment>
<dbReference type="InterPro" id="IPR000823">
    <property type="entry name" value="Peroxidase_pln"/>
</dbReference>
<organism evidence="13 14">
    <name type="scientific">Protea cynaroides</name>
    <dbReference type="NCBI Taxonomy" id="273540"/>
    <lineage>
        <taxon>Eukaryota</taxon>
        <taxon>Viridiplantae</taxon>
        <taxon>Streptophyta</taxon>
        <taxon>Embryophyta</taxon>
        <taxon>Tracheophyta</taxon>
        <taxon>Spermatophyta</taxon>
        <taxon>Magnoliopsida</taxon>
        <taxon>Proteales</taxon>
        <taxon>Proteaceae</taxon>
        <taxon>Protea</taxon>
    </lineage>
</organism>
<keyword evidence="10" id="KW-1015">Disulfide bond</keyword>
<feature type="binding site" evidence="9">
    <location>
        <position position="73"/>
    </location>
    <ligand>
        <name>Ca(2+)</name>
        <dbReference type="ChEBI" id="CHEBI:29108"/>
        <label>1</label>
    </ligand>
</feature>
<evidence type="ECO:0000256" key="8">
    <source>
        <dbReference type="PIRSR" id="PIRSR600823-1"/>
    </source>
</evidence>
<evidence type="ECO:0000256" key="6">
    <source>
        <dbReference type="ARBA" id="ARBA00023002"/>
    </source>
</evidence>
<feature type="binding site" evidence="9">
    <location>
        <position position="79"/>
    </location>
    <ligand>
        <name>Ca(2+)</name>
        <dbReference type="ChEBI" id="CHEBI:29108"/>
        <label>1</label>
    </ligand>
</feature>
<feature type="binding site" evidence="9">
    <location>
        <position position="77"/>
    </location>
    <ligand>
        <name>Ca(2+)</name>
        <dbReference type="ChEBI" id="CHEBI:29108"/>
        <label>1</label>
    </ligand>
</feature>
<keyword evidence="9" id="KW-0106">Calcium</keyword>
<dbReference type="GO" id="GO:0020037">
    <property type="term" value="F:heme binding"/>
    <property type="evidence" value="ECO:0007669"/>
    <property type="project" value="InterPro"/>
</dbReference>
<keyword evidence="5 9" id="KW-0479">Metal-binding</keyword>
<evidence type="ECO:0000256" key="3">
    <source>
        <dbReference type="ARBA" id="ARBA00022559"/>
    </source>
</evidence>
<evidence type="ECO:0000313" key="13">
    <source>
        <dbReference type="EMBL" id="KAJ4964301.1"/>
    </source>
</evidence>
<keyword evidence="14" id="KW-1185">Reference proteome</keyword>
<evidence type="ECO:0000259" key="12">
    <source>
        <dbReference type="PROSITE" id="PS50873"/>
    </source>
</evidence>
<evidence type="ECO:0000256" key="7">
    <source>
        <dbReference type="ARBA" id="ARBA00023004"/>
    </source>
</evidence>
<proteinExistence type="inferred from homology"/>
<dbReference type="Proteomes" id="UP001141806">
    <property type="component" value="Unassembled WGS sequence"/>
</dbReference>